<comment type="similarity">
    <text evidence="7">Belongs to the chloroperoxidase family.</text>
</comment>
<dbReference type="PROSITE" id="PS51405">
    <property type="entry name" value="HEME_HALOPEROXIDASE"/>
    <property type="match status" value="1"/>
</dbReference>
<dbReference type="InterPro" id="IPR036851">
    <property type="entry name" value="Chloroperoxidase-like_sf"/>
</dbReference>
<evidence type="ECO:0000259" key="9">
    <source>
        <dbReference type="PROSITE" id="PS51405"/>
    </source>
</evidence>
<keyword evidence="3" id="KW-0349">Heme</keyword>
<comment type="caution">
    <text evidence="10">The sequence shown here is derived from an EMBL/GenBank/DDBJ whole genome shotgun (WGS) entry which is preliminary data.</text>
</comment>
<protein>
    <recommendedName>
        <fullName evidence="9">Heme haloperoxidase family profile domain-containing protein</fullName>
    </recommendedName>
</protein>
<dbReference type="EMBL" id="JAFIMR010000012">
    <property type="protein sequence ID" value="KAI1871668.1"/>
    <property type="molecule type" value="Genomic_DNA"/>
</dbReference>
<sequence>MSTTTQAKPTSAAKGTYIPSGPNDLRGPCPVINSLANHGYLPRDGRDCRVGDFTAAMHALGISPVLGATLSNPIFLERVVPGLKGDDVVQPSRSLLGKIWYIVRNPWAIAFTGFGMRRPGQVDSMGNKCLGLDQFALHGAVEHDISLSRWDIAQGDNHTRQPELVKRLLESSSDGGKTLTLEDLANFRRRRIEEQKESNPEVTYEKKQHQTACGEIALILSVFGDRKSIPCEYVRALFLEERLPVQEGWKKRQWWTVGLVELERVVSKVKKFIGLQI</sequence>
<dbReference type="Pfam" id="PF01328">
    <property type="entry name" value="Peroxidase_2"/>
    <property type="match status" value="1"/>
</dbReference>
<keyword evidence="2" id="KW-0575">Peroxidase</keyword>
<evidence type="ECO:0000256" key="1">
    <source>
        <dbReference type="ARBA" id="ARBA00001970"/>
    </source>
</evidence>
<keyword evidence="4" id="KW-0479">Metal-binding</keyword>
<organism evidence="10 11">
    <name type="scientific">Neoarthrinium moseri</name>
    <dbReference type="NCBI Taxonomy" id="1658444"/>
    <lineage>
        <taxon>Eukaryota</taxon>
        <taxon>Fungi</taxon>
        <taxon>Dikarya</taxon>
        <taxon>Ascomycota</taxon>
        <taxon>Pezizomycotina</taxon>
        <taxon>Sordariomycetes</taxon>
        <taxon>Xylariomycetidae</taxon>
        <taxon>Amphisphaeriales</taxon>
        <taxon>Apiosporaceae</taxon>
        <taxon>Neoarthrinium</taxon>
    </lineage>
</organism>
<evidence type="ECO:0000256" key="8">
    <source>
        <dbReference type="SAM" id="MobiDB-lite"/>
    </source>
</evidence>
<evidence type="ECO:0000313" key="11">
    <source>
        <dbReference type="Proteomes" id="UP000829685"/>
    </source>
</evidence>
<accession>A0A9P9WN78</accession>
<evidence type="ECO:0000256" key="3">
    <source>
        <dbReference type="ARBA" id="ARBA00022617"/>
    </source>
</evidence>
<dbReference type="SUPFAM" id="SSF47571">
    <property type="entry name" value="Cloroperoxidase"/>
    <property type="match status" value="1"/>
</dbReference>
<dbReference type="InterPro" id="IPR000028">
    <property type="entry name" value="Chloroperoxidase"/>
</dbReference>
<dbReference type="Proteomes" id="UP000829685">
    <property type="component" value="Unassembled WGS sequence"/>
</dbReference>
<keyword evidence="6" id="KW-0408">Iron</keyword>
<comment type="cofactor">
    <cofactor evidence="1">
        <name>heme b</name>
        <dbReference type="ChEBI" id="CHEBI:60344"/>
    </cofactor>
</comment>
<evidence type="ECO:0000256" key="7">
    <source>
        <dbReference type="ARBA" id="ARBA00025795"/>
    </source>
</evidence>
<evidence type="ECO:0000256" key="6">
    <source>
        <dbReference type="ARBA" id="ARBA00023004"/>
    </source>
</evidence>
<dbReference type="GO" id="GO:0004601">
    <property type="term" value="F:peroxidase activity"/>
    <property type="evidence" value="ECO:0007669"/>
    <property type="project" value="UniProtKB-KW"/>
</dbReference>
<dbReference type="PANTHER" id="PTHR33577">
    <property type="entry name" value="STERIGMATOCYSTIN BIOSYNTHESIS PEROXIDASE STCC-RELATED"/>
    <property type="match status" value="1"/>
</dbReference>
<keyword evidence="11" id="KW-1185">Reference proteome</keyword>
<dbReference type="PANTHER" id="PTHR33577:SF9">
    <property type="entry name" value="PEROXIDASE STCC"/>
    <property type="match status" value="1"/>
</dbReference>
<gene>
    <name evidence="10" type="ORF">JX265_005654</name>
</gene>
<feature type="domain" description="Heme haloperoxidase family profile" evidence="9">
    <location>
        <begin position="13"/>
        <end position="264"/>
    </location>
</feature>
<keyword evidence="5" id="KW-0560">Oxidoreductase</keyword>
<name>A0A9P9WN78_9PEZI</name>
<dbReference type="Gene3D" id="1.10.489.10">
    <property type="entry name" value="Chloroperoxidase-like"/>
    <property type="match status" value="1"/>
</dbReference>
<dbReference type="OrthoDB" id="407298at2759"/>
<feature type="region of interest" description="Disordered" evidence="8">
    <location>
        <begin position="1"/>
        <end position="21"/>
    </location>
</feature>
<evidence type="ECO:0000313" key="10">
    <source>
        <dbReference type="EMBL" id="KAI1871668.1"/>
    </source>
</evidence>
<dbReference type="GO" id="GO:0046872">
    <property type="term" value="F:metal ion binding"/>
    <property type="evidence" value="ECO:0007669"/>
    <property type="project" value="UniProtKB-KW"/>
</dbReference>
<dbReference type="AlphaFoldDB" id="A0A9P9WN78"/>
<proteinExistence type="inferred from homology"/>
<reference evidence="10" key="1">
    <citation type="submission" date="2021-03" db="EMBL/GenBank/DDBJ databases">
        <title>Revisited historic fungal species revealed as producer of novel bioactive compounds through whole genome sequencing and comparative genomics.</title>
        <authorList>
            <person name="Vignolle G.A."/>
            <person name="Hochenegger N."/>
            <person name="Mach R.L."/>
            <person name="Mach-Aigner A.R."/>
            <person name="Javad Rahimi M."/>
            <person name="Salim K.A."/>
            <person name="Chan C.M."/>
            <person name="Lim L.B.L."/>
            <person name="Cai F."/>
            <person name="Druzhinina I.S."/>
            <person name="U'Ren J.M."/>
            <person name="Derntl C."/>
        </authorList>
    </citation>
    <scope>NUCLEOTIDE SEQUENCE</scope>
    <source>
        <strain evidence="10">TUCIM 5799</strain>
    </source>
</reference>
<evidence type="ECO:0000256" key="5">
    <source>
        <dbReference type="ARBA" id="ARBA00023002"/>
    </source>
</evidence>
<evidence type="ECO:0000256" key="4">
    <source>
        <dbReference type="ARBA" id="ARBA00022723"/>
    </source>
</evidence>
<evidence type="ECO:0000256" key="2">
    <source>
        <dbReference type="ARBA" id="ARBA00022559"/>
    </source>
</evidence>